<dbReference type="PROSITE" id="PS01231">
    <property type="entry name" value="TRMA_2"/>
    <property type="match status" value="1"/>
</dbReference>
<dbReference type="Pfam" id="PF05958">
    <property type="entry name" value="tRNA_U5-meth_tr"/>
    <property type="match status" value="1"/>
</dbReference>
<evidence type="ECO:0000313" key="7">
    <source>
        <dbReference type="EMBL" id="GAA4185081.1"/>
    </source>
</evidence>
<keyword evidence="1 4" id="KW-0489">Methyltransferase</keyword>
<reference evidence="8" key="1">
    <citation type="journal article" date="2019" name="Int. J. Syst. Evol. Microbiol.">
        <title>The Global Catalogue of Microorganisms (GCM) 10K type strain sequencing project: providing services to taxonomists for standard genome sequencing and annotation.</title>
        <authorList>
            <consortium name="The Broad Institute Genomics Platform"/>
            <consortium name="The Broad Institute Genome Sequencing Center for Infectious Disease"/>
            <person name="Wu L."/>
            <person name="Ma J."/>
        </authorList>
    </citation>
    <scope>NUCLEOTIDE SEQUENCE [LARGE SCALE GENOMIC DNA]</scope>
    <source>
        <strain evidence="8">JCM 17593</strain>
    </source>
</reference>
<dbReference type="InterPro" id="IPR030391">
    <property type="entry name" value="MeTrfase_TrmA_CS"/>
</dbReference>
<dbReference type="PROSITE" id="PS51687">
    <property type="entry name" value="SAM_MT_RNA_M5U"/>
    <property type="match status" value="1"/>
</dbReference>
<keyword evidence="2 4" id="KW-0808">Transferase</keyword>
<protein>
    <submittedName>
        <fullName evidence="7">23S rRNA (Uracil(747)-C(5))-methyltransferase RlmC</fullName>
    </submittedName>
</protein>
<name>A0ABP8AKA7_9MICO</name>
<organism evidence="7 8">
    <name type="scientific">Gryllotalpicola kribbensis</name>
    <dbReference type="NCBI Taxonomy" id="993084"/>
    <lineage>
        <taxon>Bacteria</taxon>
        <taxon>Bacillati</taxon>
        <taxon>Actinomycetota</taxon>
        <taxon>Actinomycetes</taxon>
        <taxon>Micrococcales</taxon>
        <taxon>Microbacteriaceae</taxon>
        <taxon>Gryllotalpicola</taxon>
    </lineage>
</organism>
<evidence type="ECO:0000256" key="3">
    <source>
        <dbReference type="ARBA" id="ARBA00022691"/>
    </source>
</evidence>
<comment type="caution">
    <text evidence="7">The sequence shown here is derived from an EMBL/GenBank/DDBJ whole genome shotgun (WGS) entry which is preliminary data.</text>
</comment>
<gene>
    <name evidence="7" type="primary">rlmC</name>
    <name evidence="7" type="ORF">GCM10022288_06590</name>
</gene>
<proteinExistence type="inferred from homology"/>
<keyword evidence="3 4" id="KW-0949">S-adenosyl-L-methionine</keyword>
<dbReference type="SUPFAM" id="SSF53335">
    <property type="entry name" value="S-adenosyl-L-methionine-dependent methyltransferases"/>
    <property type="match status" value="1"/>
</dbReference>
<keyword evidence="8" id="KW-1185">Reference proteome</keyword>
<dbReference type="PANTHER" id="PTHR11061:SF30">
    <property type="entry name" value="TRNA (URACIL(54)-C(5))-METHYLTRANSFERASE"/>
    <property type="match status" value="1"/>
</dbReference>
<evidence type="ECO:0000256" key="5">
    <source>
        <dbReference type="PROSITE-ProRule" id="PRU10015"/>
    </source>
</evidence>
<dbReference type="PANTHER" id="PTHR11061">
    <property type="entry name" value="RNA M5U METHYLTRANSFERASE"/>
    <property type="match status" value="1"/>
</dbReference>
<dbReference type="PROSITE" id="PS01230">
    <property type="entry name" value="TRMA_1"/>
    <property type="match status" value="1"/>
</dbReference>
<feature type="binding site" evidence="4">
    <location>
        <position position="363"/>
    </location>
    <ligand>
        <name>S-adenosyl-L-methionine</name>
        <dbReference type="ChEBI" id="CHEBI:59789"/>
    </ligand>
</feature>
<feature type="region of interest" description="Disordered" evidence="6">
    <location>
        <begin position="1"/>
        <end position="24"/>
    </location>
</feature>
<evidence type="ECO:0000256" key="6">
    <source>
        <dbReference type="SAM" id="MobiDB-lite"/>
    </source>
</evidence>
<evidence type="ECO:0000256" key="1">
    <source>
        <dbReference type="ARBA" id="ARBA00022603"/>
    </source>
</evidence>
<dbReference type="RefSeq" id="WP_344773786.1">
    <property type="nucleotide sequence ID" value="NZ_BAABBX010000005.1"/>
</dbReference>
<feature type="binding site" evidence="4">
    <location>
        <position position="271"/>
    </location>
    <ligand>
        <name>S-adenosyl-L-methionine</name>
        <dbReference type="ChEBI" id="CHEBI:59789"/>
    </ligand>
</feature>
<feature type="active site" evidence="5">
    <location>
        <position position="390"/>
    </location>
</feature>
<evidence type="ECO:0000256" key="2">
    <source>
        <dbReference type="ARBA" id="ARBA00022679"/>
    </source>
</evidence>
<evidence type="ECO:0000313" key="8">
    <source>
        <dbReference type="Proteomes" id="UP001500213"/>
    </source>
</evidence>
<feature type="binding site" evidence="4">
    <location>
        <position position="242"/>
    </location>
    <ligand>
        <name>S-adenosyl-L-methionine</name>
        <dbReference type="ChEBI" id="CHEBI:59789"/>
    </ligand>
</feature>
<dbReference type="InterPro" id="IPR029063">
    <property type="entry name" value="SAM-dependent_MTases_sf"/>
</dbReference>
<comment type="similarity">
    <text evidence="4">Belongs to the class I-like SAM-binding methyltransferase superfamily. RNA M5U methyltransferase family.</text>
</comment>
<dbReference type="EMBL" id="BAABBX010000005">
    <property type="protein sequence ID" value="GAA4185081.1"/>
    <property type="molecule type" value="Genomic_DNA"/>
</dbReference>
<accession>A0ABP8AKA7</accession>
<dbReference type="InterPro" id="IPR030390">
    <property type="entry name" value="MeTrfase_TrmA_AS"/>
</dbReference>
<evidence type="ECO:0000256" key="4">
    <source>
        <dbReference type="PROSITE-ProRule" id="PRU01024"/>
    </source>
</evidence>
<dbReference type="InterPro" id="IPR010280">
    <property type="entry name" value="U5_MeTrfase_fam"/>
</dbReference>
<sequence>MVRHSPLTHSAKPVPLVDSAKPNGDQRRSLALRCAYFDAGVCRSCSLLDIAYDAQLAAKQARARELIDGFGRIEWRAPVASEPGGFRTKAKLVIGGTWDAPTLGILDGEQHGVDLEGCPIVAPAIREVLPAFSAFITTARLVPYDIPARRGELKYLIITTNSRGELMVRFVLRSTESVARIRKHLPALQAQLPQLRVATVNLLPEHKAVLEGDEERALTDESALELPFDGVTLNLLPRSFVQTNHGIAAQLYATGAAWAAELAPSSAWDLYCGVGGFALHLARALASRWSSSERPTSRWSSSERSERIETPSFRVTGVEISEDAVASAAMAAASARIDATFIAADATQWAQQQESAPDLVVVNPPRRGIGPELAAWLESSGVAHVLYSSCNAESLARDLAEMPSLRPVRAQVFDMFPHTAHFETLVLLRRG</sequence>
<dbReference type="Proteomes" id="UP001500213">
    <property type="component" value="Unassembled WGS sequence"/>
</dbReference>
<dbReference type="CDD" id="cd02440">
    <property type="entry name" value="AdoMet_MTases"/>
    <property type="match status" value="1"/>
</dbReference>
<feature type="binding site" evidence="4">
    <location>
        <position position="319"/>
    </location>
    <ligand>
        <name>S-adenosyl-L-methionine</name>
        <dbReference type="ChEBI" id="CHEBI:59789"/>
    </ligand>
</feature>
<dbReference type="Gene3D" id="3.40.50.150">
    <property type="entry name" value="Vaccinia Virus protein VP39"/>
    <property type="match status" value="1"/>
</dbReference>
<feature type="active site" description="Nucleophile" evidence="4">
    <location>
        <position position="390"/>
    </location>
</feature>